<feature type="transmembrane region" description="Helical" evidence="11">
    <location>
        <begin position="7"/>
        <end position="30"/>
    </location>
</feature>
<keyword evidence="5 11" id="KW-0812">Transmembrane</keyword>
<evidence type="ECO:0000256" key="11">
    <source>
        <dbReference type="SAM" id="Phobius"/>
    </source>
</evidence>
<organism evidence="14 15">
    <name type="scientific">Colwellia ponticola</name>
    <dbReference type="NCBI Taxonomy" id="2304625"/>
    <lineage>
        <taxon>Bacteria</taxon>
        <taxon>Pseudomonadati</taxon>
        <taxon>Pseudomonadota</taxon>
        <taxon>Gammaproteobacteria</taxon>
        <taxon>Alteromonadales</taxon>
        <taxon>Colwelliaceae</taxon>
        <taxon>Colwellia</taxon>
    </lineage>
</organism>
<evidence type="ECO:0000313" key="15">
    <source>
        <dbReference type="Proteomes" id="UP000307702"/>
    </source>
</evidence>
<comment type="caution">
    <text evidence="14">The sequence shown here is derived from an EMBL/GenBank/DDBJ whole genome shotgun (WGS) entry which is preliminary data.</text>
</comment>
<dbReference type="FunFam" id="1.10.287.950:FF:000001">
    <property type="entry name" value="Methyl-accepting chemotaxis sensory transducer"/>
    <property type="match status" value="1"/>
</dbReference>
<dbReference type="EMBL" id="SZVP01000005">
    <property type="protein sequence ID" value="TMM45667.1"/>
    <property type="molecule type" value="Genomic_DNA"/>
</dbReference>
<evidence type="ECO:0000256" key="3">
    <source>
        <dbReference type="ARBA" id="ARBA00022481"/>
    </source>
</evidence>
<evidence type="ECO:0000256" key="9">
    <source>
        <dbReference type="ARBA" id="ARBA00029447"/>
    </source>
</evidence>
<evidence type="ECO:0000256" key="5">
    <source>
        <dbReference type="ARBA" id="ARBA00022692"/>
    </source>
</evidence>
<dbReference type="PANTHER" id="PTHR32089:SF39">
    <property type="entry name" value="METHYL-ACCEPTING CHEMOTAXIS PROTEIN HLYB"/>
    <property type="match status" value="1"/>
</dbReference>
<name>A0A8H2JM59_9GAMM</name>
<dbReference type="Pfam" id="PF00672">
    <property type="entry name" value="HAMP"/>
    <property type="match status" value="1"/>
</dbReference>
<gene>
    <name evidence="14" type="ORF">FCS21_07535</name>
</gene>
<keyword evidence="6 11" id="KW-1133">Transmembrane helix</keyword>
<dbReference type="InterPro" id="IPR033479">
    <property type="entry name" value="dCache_1"/>
</dbReference>
<dbReference type="CDD" id="cd06225">
    <property type="entry name" value="HAMP"/>
    <property type="match status" value="1"/>
</dbReference>
<proteinExistence type="inferred from homology"/>
<dbReference type="GO" id="GO:0006935">
    <property type="term" value="P:chemotaxis"/>
    <property type="evidence" value="ECO:0007669"/>
    <property type="project" value="UniProtKB-KW"/>
</dbReference>
<evidence type="ECO:0000256" key="2">
    <source>
        <dbReference type="ARBA" id="ARBA00022475"/>
    </source>
</evidence>
<protein>
    <submittedName>
        <fullName evidence="14">Methyl-accepting chemotaxis protein</fullName>
    </submittedName>
</protein>
<evidence type="ECO:0000256" key="6">
    <source>
        <dbReference type="ARBA" id="ARBA00022989"/>
    </source>
</evidence>
<evidence type="ECO:0000256" key="7">
    <source>
        <dbReference type="ARBA" id="ARBA00023136"/>
    </source>
</evidence>
<comment type="similarity">
    <text evidence="9">Belongs to the methyl-accepting chemotaxis (MCP) protein family.</text>
</comment>
<evidence type="ECO:0000256" key="4">
    <source>
        <dbReference type="ARBA" id="ARBA00022500"/>
    </source>
</evidence>
<dbReference type="SUPFAM" id="SSF58104">
    <property type="entry name" value="Methyl-accepting chemotaxis protein (MCP) signaling domain"/>
    <property type="match status" value="1"/>
</dbReference>
<keyword evidence="8 10" id="KW-0807">Transducer</keyword>
<dbReference type="CDD" id="cd12912">
    <property type="entry name" value="PDC2_MCP_like"/>
    <property type="match status" value="1"/>
</dbReference>
<dbReference type="GO" id="GO:0007165">
    <property type="term" value="P:signal transduction"/>
    <property type="evidence" value="ECO:0007669"/>
    <property type="project" value="UniProtKB-KW"/>
</dbReference>
<accession>A0A8H2JM59</accession>
<feature type="domain" description="Methyl-accepting transducer" evidence="12">
    <location>
        <begin position="355"/>
        <end position="591"/>
    </location>
</feature>
<reference evidence="14 15" key="1">
    <citation type="submission" date="2019-05" db="EMBL/GenBank/DDBJ databases">
        <title>Colwellia ponticola sp. nov., isolated from seawater.</title>
        <authorList>
            <person name="Yoon J.-H."/>
        </authorList>
    </citation>
    <scope>NUCLEOTIDE SEQUENCE [LARGE SCALE GENOMIC DNA]</scope>
    <source>
        <strain evidence="14 15">OISW-25</strain>
    </source>
</reference>
<dbReference type="InterPro" id="IPR004089">
    <property type="entry name" value="MCPsignal_dom"/>
</dbReference>
<evidence type="ECO:0000259" key="13">
    <source>
        <dbReference type="PROSITE" id="PS50885"/>
    </source>
</evidence>
<dbReference type="PROSITE" id="PS50885">
    <property type="entry name" value="HAMP"/>
    <property type="match status" value="1"/>
</dbReference>
<dbReference type="PANTHER" id="PTHR32089">
    <property type="entry name" value="METHYL-ACCEPTING CHEMOTAXIS PROTEIN MCPB"/>
    <property type="match status" value="1"/>
</dbReference>
<dbReference type="CDD" id="cd11386">
    <property type="entry name" value="MCP_signal"/>
    <property type="match status" value="1"/>
</dbReference>
<sequence>MLLKSKLYISLILAIVLPLTISILLFSYSLRTHTEEKLRDIDLPTSLNEVKNAIELELTTPVIIAKEVAQNTFVKAWLNNNENINERQDFIDYLAAIKNDNKNTLRAFIASKSSGNYYSGDGDVRKMNQQADPWFTEFLASNKNYVLSVDIDEITKQPTLFINYVIINRGERVGVAGIGLTLNAMVQLVKNYRIGESGIVYLVTDSGKIMLHGEQTKIGQSIDLESIKNGKMIEREMNNENHIISSSQLTGIYWHLVAEIPSKQLYGPLNDAINKNVMVGVVIAFVGFIFVRILASQIFQPIEQITDAVGALTEKDGDLTVRLPVNNNNEISELATKFNLFLAQLHEMFKQVSISATQVKNISERVEEQVQDATHLTEVQSSSTQTVAAAVTEMEMTVQDISNSANDASQIALSTESTTLEASSFVNNTIIQMQKLEESMASSVNSVVELSAEIKSISHVLDVIKGISEQTNLLALNAAIEAARAGEQGRGFAVVADEVRTLAKRTAESTEQINEMIETLNSKASTTVGAIELGSKGTLENAERLKKTGLSLDDIAREIVSLTEINATVATATQEQTIATSEISQNIVMISDSSAQTKENMIKSQSLCNGLNKESNTLQELIGRFTI</sequence>
<dbReference type="InterPro" id="IPR003660">
    <property type="entry name" value="HAMP_dom"/>
</dbReference>
<dbReference type="GO" id="GO:0005886">
    <property type="term" value="C:plasma membrane"/>
    <property type="evidence" value="ECO:0007669"/>
    <property type="project" value="UniProtKB-SubCell"/>
</dbReference>
<feature type="domain" description="HAMP" evidence="13">
    <location>
        <begin position="296"/>
        <end position="350"/>
    </location>
</feature>
<dbReference type="SMART" id="SM00304">
    <property type="entry name" value="HAMP"/>
    <property type="match status" value="1"/>
</dbReference>
<keyword evidence="2" id="KW-1003">Cell membrane</keyword>
<dbReference type="Pfam" id="PF00015">
    <property type="entry name" value="MCPsignal"/>
    <property type="match status" value="1"/>
</dbReference>
<dbReference type="AlphaFoldDB" id="A0A8H2JM59"/>
<keyword evidence="7 11" id="KW-0472">Membrane</keyword>
<keyword evidence="4" id="KW-0145">Chemotaxis</keyword>
<keyword evidence="15" id="KW-1185">Reference proteome</keyword>
<evidence type="ECO:0000256" key="8">
    <source>
        <dbReference type="ARBA" id="ARBA00023224"/>
    </source>
</evidence>
<dbReference type="Pfam" id="PF02743">
    <property type="entry name" value="dCache_1"/>
    <property type="match status" value="1"/>
</dbReference>
<dbReference type="Gene3D" id="1.10.287.950">
    <property type="entry name" value="Methyl-accepting chemotaxis protein"/>
    <property type="match status" value="1"/>
</dbReference>
<dbReference type="OrthoDB" id="2489132at2"/>
<dbReference type="RefSeq" id="WP_138622027.1">
    <property type="nucleotide sequence ID" value="NZ_SZVP01000005.1"/>
</dbReference>
<dbReference type="SMART" id="SM00283">
    <property type="entry name" value="MA"/>
    <property type="match status" value="1"/>
</dbReference>
<dbReference type="PROSITE" id="PS50111">
    <property type="entry name" value="CHEMOTAXIS_TRANSDUC_2"/>
    <property type="match status" value="1"/>
</dbReference>
<keyword evidence="3" id="KW-0488">Methylation</keyword>
<evidence type="ECO:0000313" key="14">
    <source>
        <dbReference type="EMBL" id="TMM45667.1"/>
    </source>
</evidence>
<evidence type="ECO:0000256" key="10">
    <source>
        <dbReference type="PROSITE-ProRule" id="PRU00284"/>
    </source>
</evidence>
<evidence type="ECO:0000259" key="12">
    <source>
        <dbReference type="PROSITE" id="PS50111"/>
    </source>
</evidence>
<comment type="subcellular location">
    <subcellularLocation>
        <location evidence="1">Cell membrane</location>
        <topology evidence="1">Multi-pass membrane protein</topology>
    </subcellularLocation>
</comment>
<dbReference type="Gene3D" id="3.30.450.20">
    <property type="entry name" value="PAS domain"/>
    <property type="match status" value="1"/>
</dbReference>
<dbReference type="Proteomes" id="UP000307702">
    <property type="component" value="Unassembled WGS sequence"/>
</dbReference>
<evidence type="ECO:0000256" key="1">
    <source>
        <dbReference type="ARBA" id="ARBA00004651"/>
    </source>
</evidence>